<organism evidence="2 3">
    <name type="scientific">Acrobeloides nanus</name>
    <dbReference type="NCBI Taxonomy" id="290746"/>
    <lineage>
        <taxon>Eukaryota</taxon>
        <taxon>Metazoa</taxon>
        <taxon>Ecdysozoa</taxon>
        <taxon>Nematoda</taxon>
        <taxon>Chromadorea</taxon>
        <taxon>Rhabditida</taxon>
        <taxon>Tylenchina</taxon>
        <taxon>Cephalobomorpha</taxon>
        <taxon>Cephaloboidea</taxon>
        <taxon>Cephalobidae</taxon>
        <taxon>Acrobeloides</taxon>
    </lineage>
</organism>
<accession>A0A914EAB8</accession>
<reference evidence="3" key="1">
    <citation type="submission" date="2022-11" db="UniProtKB">
        <authorList>
            <consortium name="WormBaseParasite"/>
        </authorList>
    </citation>
    <scope>IDENTIFICATION</scope>
</reference>
<dbReference type="Gene3D" id="3.30.420.10">
    <property type="entry name" value="Ribonuclease H-like superfamily/Ribonuclease H"/>
    <property type="match status" value="1"/>
</dbReference>
<protein>
    <submittedName>
        <fullName evidence="3">Tc1-like transposase DDE domain-containing protein</fullName>
    </submittedName>
</protein>
<dbReference type="GO" id="GO:0003676">
    <property type="term" value="F:nucleic acid binding"/>
    <property type="evidence" value="ECO:0007669"/>
    <property type="project" value="InterPro"/>
</dbReference>
<dbReference type="AlphaFoldDB" id="A0A914EAB8"/>
<evidence type="ECO:0000313" key="3">
    <source>
        <dbReference type="WBParaSite" id="ACRNAN_scaffold6420.g25495.t1"/>
    </source>
</evidence>
<dbReference type="InterPro" id="IPR036397">
    <property type="entry name" value="RNaseH_sf"/>
</dbReference>
<dbReference type="WBParaSite" id="ACRNAN_scaffold6420.g25495.t1">
    <property type="protein sequence ID" value="ACRNAN_scaffold6420.g25495.t1"/>
    <property type="gene ID" value="ACRNAN_scaffold6420.g25495"/>
</dbReference>
<evidence type="ECO:0000313" key="2">
    <source>
        <dbReference type="Proteomes" id="UP000887540"/>
    </source>
</evidence>
<proteinExistence type="predicted"/>
<evidence type="ECO:0000259" key="1">
    <source>
        <dbReference type="Pfam" id="PF13358"/>
    </source>
</evidence>
<dbReference type="InterPro" id="IPR038717">
    <property type="entry name" value="Tc1-like_DDE_dom"/>
</dbReference>
<keyword evidence="2" id="KW-1185">Reference proteome</keyword>
<feature type="domain" description="Tc1-like transposase DDE" evidence="1">
    <location>
        <begin position="195"/>
        <end position="315"/>
    </location>
</feature>
<dbReference type="Proteomes" id="UP000887540">
    <property type="component" value="Unplaced"/>
</dbReference>
<sequence length="384" mass="44616">MPGSDKYLPDQKSNSVLWYAVCGDPKIVQHKFQAFYDHGDKHVDPPSSDQIKEWYRNFRQLGFVDVQDAVIHEEATGESVPHVEQHSKKGTVISTVLHKLNNLFLDGPSIRTFHPYHMELIRFNDVADLEERKNFAKAQLEHIRKWEPILQSMWFTGEAKFYTDGRVECHNLIYTDNRKPDETENLPHKVIQQYTPSNKPNIVVWAAMNSELAIGPLFFTDAITSENYKQTLKTFVSKLHQVSSSNEHPILVQDDCNLHSNAEVAEFLEKEFPNHWIGAGSKYAKWPHHSPDLSPINFFLWGYIKSRVYKTSIEDGDVDELKKRIEEAFKNVTPDLLEEAVEEYKTRLERVIKTHGHLVDATIYGEEIDYDQLKVWGTYAWPYI</sequence>
<name>A0A914EAB8_9BILA</name>
<dbReference type="PANTHER" id="PTHR47326:SF1">
    <property type="entry name" value="HTH PSQ-TYPE DOMAIN-CONTAINING PROTEIN"/>
    <property type="match status" value="1"/>
</dbReference>
<dbReference type="Pfam" id="PF13358">
    <property type="entry name" value="DDE_3"/>
    <property type="match status" value="1"/>
</dbReference>
<dbReference type="PANTHER" id="PTHR47326">
    <property type="entry name" value="TRANSPOSABLE ELEMENT TC3 TRANSPOSASE-LIKE PROTEIN"/>
    <property type="match status" value="1"/>
</dbReference>